<evidence type="ECO:0000313" key="2">
    <source>
        <dbReference type="Proteomes" id="UP000688137"/>
    </source>
</evidence>
<name>A0A8S1KKL6_PARPR</name>
<dbReference type="Proteomes" id="UP000688137">
    <property type="component" value="Unassembled WGS sequence"/>
</dbReference>
<accession>A0A8S1KKL6</accession>
<dbReference type="AlphaFoldDB" id="A0A8S1KKL6"/>
<organism evidence="1 2">
    <name type="scientific">Paramecium primaurelia</name>
    <dbReference type="NCBI Taxonomy" id="5886"/>
    <lineage>
        <taxon>Eukaryota</taxon>
        <taxon>Sar</taxon>
        <taxon>Alveolata</taxon>
        <taxon>Ciliophora</taxon>
        <taxon>Intramacronucleata</taxon>
        <taxon>Oligohymenophorea</taxon>
        <taxon>Peniculida</taxon>
        <taxon>Parameciidae</taxon>
        <taxon>Paramecium</taxon>
    </lineage>
</organism>
<dbReference type="EMBL" id="CAJJDM010000017">
    <property type="protein sequence ID" value="CAD8053402.1"/>
    <property type="molecule type" value="Genomic_DNA"/>
</dbReference>
<gene>
    <name evidence="1" type="ORF">PPRIM_AZ9-3.1.T0200311</name>
</gene>
<dbReference type="OMA" id="VRICQNF"/>
<proteinExistence type="predicted"/>
<evidence type="ECO:0000313" key="1">
    <source>
        <dbReference type="EMBL" id="CAD8053402.1"/>
    </source>
</evidence>
<comment type="caution">
    <text evidence="1">The sequence shown here is derived from an EMBL/GenBank/DDBJ whole genome shotgun (WGS) entry which is preliminary data.</text>
</comment>
<sequence length="274" mass="32802">MLISSILGWSSLFLITNYSLYKFYFTKPIKALTLAQIVKRDLWKWNFLKWKSFINCSPYQIELKFGLNHKPISGNYVQQVNSTIGEIHTLFINNQNNYYHLTNMNVKQIYDFQAGMNQLFYYNFHSDYFLLSINHKVDDENNTYNILVQSKEFTIKEEESNIEELAKQYVYLILQNTQEIVRICQNFGNKTMDIDFIDRIIVNTIRNEKIIEYINLDKRWFDQNEHLLVCAMKLDEQYNLINIKKINDKKIVDLQEIYSTVINSLKNKTILYLN</sequence>
<keyword evidence="2" id="KW-1185">Reference proteome</keyword>
<reference evidence="1" key="1">
    <citation type="submission" date="2021-01" db="EMBL/GenBank/DDBJ databases">
        <authorList>
            <consortium name="Genoscope - CEA"/>
            <person name="William W."/>
        </authorList>
    </citation>
    <scope>NUCLEOTIDE SEQUENCE</scope>
</reference>
<protein>
    <submittedName>
        <fullName evidence="1">Uncharacterized protein</fullName>
    </submittedName>
</protein>